<protein>
    <submittedName>
        <fullName evidence="1">Uncharacterized protein</fullName>
    </submittedName>
</protein>
<gene>
    <name evidence="1" type="ORF">METZ01_LOCUS30387</name>
</gene>
<evidence type="ECO:0000313" key="1">
    <source>
        <dbReference type="EMBL" id="SUZ77533.1"/>
    </source>
</evidence>
<sequence length="35" mass="3963">MICRKLMQTVLAMKTVPQENVAASEIDRTLLLMIT</sequence>
<reference evidence="1" key="1">
    <citation type="submission" date="2018-05" db="EMBL/GenBank/DDBJ databases">
        <authorList>
            <person name="Lanie J.A."/>
            <person name="Ng W.-L."/>
            <person name="Kazmierczak K.M."/>
            <person name="Andrzejewski T.M."/>
            <person name="Davidsen T.M."/>
            <person name="Wayne K.J."/>
            <person name="Tettelin H."/>
            <person name="Glass J.I."/>
            <person name="Rusch D."/>
            <person name="Podicherti R."/>
            <person name="Tsui H.-C.T."/>
            <person name="Winkler M.E."/>
        </authorList>
    </citation>
    <scope>NUCLEOTIDE SEQUENCE</scope>
</reference>
<accession>A0A381QIS0</accession>
<name>A0A381QIS0_9ZZZZ</name>
<organism evidence="1">
    <name type="scientific">marine metagenome</name>
    <dbReference type="NCBI Taxonomy" id="408172"/>
    <lineage>
        <taxon>unclassified sequences</taxon>
        <taxon>metagenomes</taxon>
        <taxon>ecological metagenomes</taxon>
    </lineage>
</organism>
<dbReference type="AlphaFoldDB" id="A0A381QIS0"/>
<dbReference type="EMBL" id="UINC01001320">
    <property type="protein sequence ID" value="SUZ77533.1"/>
    <property type="molecule type" value="Genomic_DNA"/>
</dbReference>
<proteinExistence type="predicted"/>